<feature type="region of interest" description="Disordered" evidence="1">
    <location>
        <begin position="306"/>
        <end position="370"/>
    </location>
</feature>
<evidence type="ECO:0000313" key="3">
    <source>
        <dbReference type="EMBL" id="KPI84104.1"/>
    </source>
</evidence>
<dbReference type="OrthoDB" id="263260at2759"/>
<protein>
    <submittedName>
        <fullName evidence="3">Uncharacterized protein</fullName>
    </submittedName>
</protein>
<dbReference type="Proteomes" id="UP000038009">
    <property type="component" value="Unassembled WGS sequence"/>
</dbReference>
<gene>
    <name evidence="3" type="ORF">ABL78_6841</name>
</gene>
<proteinExistence type="predicted"/>
<dbReference type="VEuPathDB" id="TriTrypDB:Lsey_0289_0050"/>
<keyword evidence="2" id="KW-0812">Transmembrane</keyword>
<reference evidence="3 4" key="1">
    <citation type="journal article" date="2015" name="PLoS Pathog.">
        <title>Leptomonas seymouri: Adaptations to the Dixenous Life Cycle Analyzed by Genome Sequencing, Transcriptome Profiling and Co-infection with Leishmania donovani.</title>
        <authorList>
            <person name="Kraeva N."/>
            <person name="Butenko A."/>
            <person name="Hlavacova J."/>
            <person name="Kostygov A."/>
            <person name="Myskova J."/>
            <person name="Grybchuk D."/>
            <person name="Lestinova T."/>
            <person name="Votypka J."/>
            <person name="Volf P."/>
            <person name="Opperdoes F."/>
            <person name="Flegontov P."/>
            <person name="Lukes J."/>
            <person name="Yurchenko V."/>
        </authorList>
    </citation>
    <scope>NUCLEOTIDE SEQUENCE [LARGE SCALE GENOMIC DNA]</scope>
    <source>
        <strain evidence="3 4">ATCC 30220</strain>
    </source>
</reference>
<organism evidence="3 4">
    <name type="scientific">Leptomonas seymouri</name>
    <dbReference type="NCBI Taxonomy" id="5684"/>
    <lineage>
        <taxon>Eukaryota</taxon>
        <taxon>Discoba</taxon>
        <taxon>Euglenozoa</taxon>
        <taxon>Kinetoplastea</taxon>
        <taxon>Metakinetoplastina</taxon>
        <taxon>Trypanosomatida</taxon>
        <taxon>Trypanosomatidae</taxon>
        <taxon>Leishmaniinae</taxon>
        <taxon>Leptomonas</taxon>
    </lineage>
</organism>
<feature type="transmembrane region" description="Helical" evidence="2">
    <location>
        <begin position="58"/>
        <end position="79"/>
    </location>
</feature>
<keyword evidence="4" id="KW-1185">Reference proteome</keyword>
<keyword evidence="2" id="KW-1133">Transmembrane helix</keyword>
<name>A0A0N1PA48_LEPSE</name>
<feature type="transmembrane region" description="Helical" evidence="2">
    <location>
        <begin position="7"/>
        <end position="26"/>
    </location>
</feature>
<dbReference type="EMBL" id="LJSK01000289">
    <property type="protein sequence ID" value="KPI84104.1"/>
    <property type="molecule type" value="Genomic_DNA"/>
</dbReference>
<dbReference type="OMA" id="VHYRVEL"/>
<keyword evidence="2" id="KW-0472">Membrane</keyword>
<dbReference type="AlphaFoldDB" id="A0A0N1PA48"/>
<accession>A0A0N1PA48</accession>
<comment type="caution">
    <text evidence="3">The sequence shown here is derived from an EMBL/GenBank/DDBJ whole genome shotgun (WGS) entry which is preliminary data.</text>
</comment>
<sequence length="404" mass="44111">MIFLIANAAISAIFFLIVVLPILYIYNPDRYPGESNSPPSAGEVIPDEDVTHAVKQKLFLLFIIPTCAAVNAIFLYFAYYRPIRFIHYRVELNLLTLRLTLDVGRQQLQKSGVLASSSRATSSVANLSIIGNISVLARSYGKVSGRSFALDGNERSRQKLATSLDWEWRRHARPKSVRRDAWVNSAVFAEISALRDEVEQCFLLECSVADANFTKAVAKTVGVFLPASTPTMLERQAQLQKPATVQKDFYNSGRPPLLMLGARTSMPEKHNDHNPIKSDGTEMLGAHVKHGQLMPNYSDLVVMVPKESSRHKGGGGSGDEASSGWRGNGRASALRFFRSGRKSGGANDDSSGHRLEEGAPSAVSRCAFEPLEPLSGETAAWSASYVGDSTRGNDEGASGSRQKF</sequence>
<feature type="region of interest" description="Disordered" evidence="1">
    <location>
        <begin position="385"/>
        <end position="404"/>
    </location>
</feature>
<evidence type="ECO:0000256" key="1">
    <source>
        <dbReference type="SAM" id="MobiDB-lite"/>
    </source>
</evidence>
<evidence type="ECO:0000313" key="4">
    <source>
        <dbReference type="Proteomes" id="UP000038009"/>
    </source>
</evidence>
<evidence type="ECO:0000256" key="2">
    <source>
        <dbReference type="SAM" id="Phobius"/>
    </source>
</evidence>